<feature type="transmembrane region" description="Helical" evidence="1">
    <location>
        <begin position="48"/>
        <end position="72"/>
    </location>
</feature>
<sequence>MNTQDEEYSELQKLGPVIRALCFFLVVLSVFSLLSVITALILEPFHYIGLIAIAVSVLMLHVSGSILFTGFAPKYLLFAHGKVRLDKQ</sequence>
<reference evidence="3" key="1">
    <citation type="journal article" date="2020" name="Int. J. Syst. Evol. Microbiol.">
        <title>Alteromonas alba sp. nov., a marine bacterium isolated from the seawater of the West Pacific Ocean.</title>
        <authorList>
            <person name="Sun C."/>
            <person name="Wu Y.-H."/>
            <person name="Xamxidin M."/>
            <person name="Cheng H."/>
            <person name="Xu X.-W."/>
        </authorList>
    </citation>
    <scope>NUCLEOTIDE SEQUENCE [LARGE SCALE GENOMIC DNA]</scope>
    <source>
        <strain evidence="3">190</strain>
    </source>
</reference>
<keyword evidence="1" id="KW-0472">Membrane</keyword>
<gene>
    <name evidence="2" type="ORF">C6Y40_22240</name>
</gene>
<feature type="transmembrane region" description="Helical" evidence="1">
    <location>
        <begin position="21"/>
        <end position="42"/>
    </location>
</feature>
<name>A0A2S9V4A8_9ALTE</name>
<dbReference type="EMBL" id="PVNP01000207">
    <property type="protein sequence ID" value="PRO71288.1"/>
    <property type="molecule type" value="Genomic_DNA"/>
</dbReference>
<keyword evidence="3" id="KW-1185">Reference proteome</keyword>
<comment type="caution">
    <text evidence="2">The sequence shown here is derived from an EMBL/GenBank/DDBJ whole genome shotgun (WGS) entry which is preliminary data.</text>
</comment>
<organism evidence="2 3">
    <name type="scientific">Alteromonas alba</name>
    <dbReference type="NCBI Taxonomy" id="2079529"/>
    <lineage>
        <taxon>Bacteria</taxon>
        <taxon>Pseudomonadati</taxon>
        <taxon>Pseudomonadota</taxon>
        <taxon>Gammaproteobacteria</taxon>
        <taxon>Alteromonadales</taxon>
        <taxon>Alteromonadaceae</taxon>
        <taxon>Alteromonas/Salinimonas group</taxon>
        <taxon>Alteromonas</taxon>
    </lineage>
</organism>
<proteinExistence type="predicted"/>
<evidence type="ECO:0000313" key="2">
    <source>
        <dbReference type="EMBL" id="PRO71288.1"/>
    </source>
</evidence>
<protein>
    <submittedName>
        <fullName evidence="2">Uncharacterized protein</fullName>
    </submittedName>
</protein>
<dbReference type="RefSeq" id="WP_105936589.1">
    <property type="nucleotide sequence ID" value="NZ_PVNP01000207.1"/>
</dbReference>
<dbReference type="AlphaFoldDB" id="A0A2S9V4A8"/>
<keyword evidence="1" id="KW-0812">Transmembrane</keyword>
<keyword evidence="1" id="KW-1133">Transmembrane helix</keyword>
<evidence type="ECO:0000256" key="1">
    <source>
        <dbReference type="SAM" id="Phobius"/>
    </source>
</evidence>
<dbReference type="Proteomes" id="UP000238949">
    <property type="component" value="Unassembled WGS sequence"/>
</dbReference>
<evidence type="ECO:0000313" key="3">
    <source>
        <dbReference type="Proteomes" id="UP000238949"/>
    </source>
</evidence>
<dbReference type="OrthoDB" id="6401634at2"/>
<accession>A0A2S9V4A8</accession>